<dbReference type="RefSeq" id="WP_008412986.1">
    <property type="nucleotide sequence ID" value="NZ_CAOS01000013.1"/>
</dbReference>
<dbReference type="InterPro" id="IPR036679">
    <property type="entry name" value="FlgN-like_sf"/>
</dbReference>
<dbReference type="OrthoDB" id="1808278at2"/>
<keyword evidence="3" id="KW-1185">Reference proteome</keyword>
<reference evidence="2 3" key="1">
    <citation type="journal article" date="2013" name="Genome Announc.">
        <title>Genome Sequence of the Sulfate-Reducing Bacterium Desulfotomaculum hydrothermale Lam5(T).</title>
        <authorList>
            <person name="Amin O."/>
            <person name="Fardeau M.L."/>
            <person name="Valette O."/>
            <person name="Hirschler-Rea A."/>
            <person name="Barbe V."/>
            <person name="Medigue C."/>
            <person name="Vacherie B."/>
            <person name="Ollivier B."/>
            <person name="Bertin P.N."/>
            <person name="Dolla A."/>
        </authorList>
    </citation>
    <scope>NUCLEOTIDE SEQUENCE [LARGE SCALE GENOMIC DNA]</scope>
    <source>
        <strain evidence="3">Lam5 / DSM 18033</strain>
    </source>
</reference>
<dbReference type="Proteomes" id="UP000009315">
    <property type="component" value="Unassembled WGS sequence"/>
</dbReference>
<dbReference type="STRING" id="1121428.DESHY_60313"/>
<evidence type="ECO:0000256" key="1">
    <source>
        <dbReference type="ARBA" id="ARBA00022795"/>
    </source>
</evidence>
<gene>
    <name evidence="2" type="ORF">DESHY_60313</name>
</gene>
<dbReference type="Gene3D" id="1.20.58.300">
    <property type="entry name" value="FlgN-like"/>
    <property type="match status" value="1"/>
</dbReference>
<dbReference type="EMBL" id="CAOS01000013">
    <property type="protein sequence ID" value="CCO09141.1"/>
    <property type="molecule type" value="Genomic_DNA"/>
</dbReference>
<dbReference type="SUPFAM" id="SSF140566">
    <property type="entry name" value="FlgN-like"/>
    <property type="match status" value="1"/>
</dbReference>
<name>K8EKS1_9FIRM</name>
<protein>
    <submittedName>
        <fullName evidence="2">Putative FlgN family protein</fullName>
    </submittedName>
</protein>
<keyword evidence="1" id="KW-1005">Bacterial flagellum biogenesis</keyword>
<dbReference type="InterPro" id="IPR007809">
    <property type="entry name" value="FlgN-like"/>
</dbReference>
<dbReference type="GO" id="GO:0044780">
    <property type="term" value="P:bacterial-type flagellum assembly"/>
    <property type="evidence" value="ECO:0007669"/>
    <property type="project" value="InterPro"/>
</dbReference>
<organism evidence="2 3">
    <name type="scientific">Desulforamulus hydrothermalis Lam5 = DSM 18033</name>
    <dbReference type="NCBI Taxonomy" id="1121428"/>
    <lineage>
        <taxon>Bacteria</taxon>
        <taxon>Bacillati</taxon>
        <taxon>Bacillota</taxon>
        <taxon>Clostridia</taxon>
        <taxon>Eubacteriales</taxon>
        <taxon>Peptococcaceae</taxon>
        <taxon>Desulforamulus</taxon>
    </lineage>
</organism>
<proteinExistence type="predicted"/>
<accession>K8EKS1</accession>
<dbReference type="AlphaFoldDB" id="K8EKS1"/>
<dbReference type="Pfam" id="PF05130">
    <property type="entry name" value="FlgN"/>
    <property type="match status" value="1"/>
</dbReference>
<evidence type="ECO:0000313" key="3">
    <source>
        <dbReference type="Proteomes" id="UP000009315"/>
    </source>
</evidence>
<comment type="caution">
    <text evidence="2">The sequence shown here is derived from an EMBL/GenBank/DDBJ whole genome shotgun (WGS) entry which is preliminary data.</text>
</comment>
<evidence type="ECO:0000313" key="2">
    <source>
        <dbReference type="EMBL" id="CCO09141.1"/>
    </source>
</evidence>
<sequence>MESLFFNLSRLLSALQEKLADMLQATEKHNQALRHNDMEALRLALQELHAITAQTRQLDRQREAVQAALEAQLNLPAGATLSETLQHAPAGLAREMHKTAGSLRQLTEAINSMAALNKILTQNAMQFNQILLAGCQPAQTTYKPGGQATVAAEPLSLLNKTV</sequence>